<dbReference type="AlphaFoldDB" id="A0A6H5GRZ0"/>
<protein>
    <submittedName>
        <fullName evidence="1">Uncharacterized protein</fullName>
    </submittedName>
</protein>
<dbReference type="Proteomes" id="UP000479000">
    <property type="component" value="Unassembled WGS sequence"/>
</dbReference>
<evidence type="ECO:0000313" key="1">
    <source>
        <dbReference type="EMBL" id="CAB0005725.1"/>
    </source>
</evidence>
<reference evidence="1 2" key="1">
    <citation type="submission" date="2020-02" db="EMBL/GenBank/DDBJ databases">
        <authorList>
            <person name="Ferguson B K."/>
        </authorList>
    </citation>
    <scope>NUCLEOTIDE SEQUENCE [LARGE SCALE GENOMIC DNA]</scope>
</reference>
<proteinExistence type="predicted"/>
<name>A0A6H5GRZ0_9HEMI</name>
<accession>A0A6H5GRZ0</accession>
<keyword evidence="2" id="KW-1185">Reference proteome</keyword>
<gene>
    <name evidence="1" type="ORF">NTEN_LOCUS11202</name>
</gene>
<evidence type="ECO:0000313" key="2">
    <source>
        <dbReference type="Proteomes" id="UP000479000"/>
    </source>
</evidence>
<dbReference type="EMBL" id="CADCXU010016594">
    <property type="protein sequence ID" value="CAB0005725.1"/>
    <property type="molecule type" value="Genomic_DNA"/>
</dbReference>
<sequence>MDRCDLIDHRHLPQGRIVILGLRFLGFLKILVKQCLRHPHFFEDFRTSSAPSRRSYNKVKFPTYKIQKLHSSNFFRIPTWKRAWRRSLIGGRVRKSVHNPRAITKRLGMPGSADRGYSPGTSAPIFAFSRFSSTPQLPFQRIPIPLPGVGPN</sequence>
<organism evidence="1 2">
    <name type="scientific">Nesidiocoris tenuis</name>
    <dbReference type="NCBI Taxonomy" id="355587"/>
    <lineage>
        <taxon>Eukaryota</taxon>
        <taxon>Metazoa</taxon>
        <taxon>Ecdysozoa</taxon>
        <taxon>Arthropoda</taxon>
        <taxon>Hexapoda</taxon>
        <taxon>Insecta</taxon>
        <taxon>Pterygota</taxon>
        <taxon>Neoptera</taxon>
        <taxon>Paraneoptera</taxon>
        <taxon>Hemiptera</taxon>
        <taxon>Heteroptera</taxon>
        <taxon>Panheteroptera</taxon>
        <taxon>Cimicomorpha</taxon>
        <taxon>Miridae</taxon>
        <taxon>Dicyphina</taxon>
        <taxon>Nesidiocoris</taxon>
    </lineage>
</organism>